<sequence>MSKQHRPQLDWTPDAKLPTRFKAWKAEIEDEILLFEGEDKPSKYICNFVKVCSGERGKAILAELNVYQEDNDYEVIFKALEKKVRPSNEEISASSKYFYLRQGNASLVDFFKQATETVEAMKIEENPKDKTLRNLLLNGLASREIYRECLKERADHLTKPHLSSRPTIQKIYTISTKAETTENTTDVKRPVVQKQTKNQRLNTQQDDSREAMLSANHTSQRYYNSHAKEREQLSELQHVWYKKDPVAHWQRGSVVQIADTPKSYVVQDDSGARYQRNSRHVRSATVPTDSEDPSDATPLVEPDRSKDVPRTFTETGDVITRSGRVSRKTVKYTA</sequence>
<evidence type="ECO:0008006" key="5">
    <source>
        <dbReference type="Google" id="ProtNLM"/>
    </source>
</evidence>
<protein>
    <recommendedName>
        <fullName evidence="5">Retrotransposon gag domain-containing protein</fullName>
    </recommendedName>
</protein>
<evidence type="ECO:0000313" key="2">
    <source>
        <dbReference type="EMBL" id="ELU04783.1"/>
    </source>
</evidence>
<evidence type="ECO:0000313" key="3">
    <source>
        <dbReference type="EnsemblMetazoa" id="CapteP189571"/>
    </source>
</evidence>
<reference evidence="4" key="1">
    <citation type="submission" date="2012-12" db="EMBL/GenBank/DDBJ databases">
        <authorList>
            <person name="Hellsten U."/>
            <person name="Grimwood J."/>
            <person name="Chapman J.A."/>
            <person name="Shapiro H."/>
            <person name="Aerts A."/>
            <person name="Otillar R.P."/>
            <person name="Terry A.Y."/>
            <person name="Boore J.L."/>
            <person name="Simakov O."/>
            <person name="Marletaz F."/>
            <person name="Cho S.-J."/>
            <person name="Edsinger-Gonzales E."/>
            <person name="Havlak P."/>
            <person name="Kuo D.-H."/>
            <person name="Larsson T."/>
            <person name="Lv J."/>
            <person name="Arendt D."/>
            <person name="Savage R."/>
            <person name="Osoegawa K."/>
            <person name="de Jong P."/>
            <person name="Lindberg D.R."/>
            <person name="Seaver E.C."/>
            <person name="Weisblat D.A."/>
            <person name="Putnam N.H."/>
            <person name="Grigoriev I.V."/>
            <person name="Rokhsar D.S."/>
        </authorList>
    </citation>
    <scope>NUCLEOTIDE SEQUENCE</scope>
    <source>
        <strain evidence="4">I ESC-2004</strain>
    </source>
</reference>
<dbReference type="EMBL" id="AMQN01023858">
    <property type="status" value="NOT_ANNOTATED_CDS"/>
    <property type="molecule type" value="Genomic_DNA"/>
</dbReference>
<dbReference type="HOGENOM" id="CLU_071909_0_0_1"/>
<proteinExistence type="predicted"/>
<dbReference type="Proteomes" id="UP000014760">
    <property type="component" value="Unassembled WGS sequence"/>
</dbReference>
<name>R7UF93_CAPTE</name>
<reference evidence="2 4" key="2">
    <citation type="journal article" date="2013" name="Nature">
        <title>Insights into bilaterian evolution from three spiralian genomes.</title>
        <authorList>
            <person name="Simakov O."/>
            <person name="Marletaz F."/>
            <person name="Cho S.J."/>
            <person name="Edsinger-Gonzales E."/>
            <person name="Havlak P."/>
            <person name="Hellsten U."/>
            <person name="Kuo D.H."/>
            <person name="Larsson T."/>
            <person name="Lv J."/>
            <person name="Arendt D."/>
            <person name="Savage R."/>
            <person name="Osoegawa K."/>
            <person name="de Jong P."/>
            <person name="Grimwood J."/>
            <person name="Chapman J.A."/>
            <person name="Shapiro H."/>
            <person name="Aerts A."/>
            <person name="Otillar R.P."/>
            <person name="Terry A.Y."/>
            <person name="Boore J.L."/>
            <person name="Grigoriev I.V."/>
            <person name="Lindberg D.R."/>
            <person name="Seaver E.C."/>
            <person name="Weisblat D.A."/>
            <person name="Putnam N.H."/>
            <person name="Rokhsar D.S."/>
        </authorList>
    </citation>
    <scope>NUCLEOTIDE SEQUENCE</scope>
    <source>
        <strain evidence="2 4">I ESC-2004</strain>
    </source>
</reference>
<evidence type="ECO:0000313" key="4">
    <source>
        <dbReference type="Proteomes" id="UP000014760"/>
    </source>
</evidence>
<organism evidence="2">
    <name type="scientific">Capitella teleta</name>
    <name type="common">Polychaete worm</name>
    <dbReference type="NCBI Taxonomy" id="283909"/>
    <lineage>
        <taxon>Eukaryota</taxon>
        <taxon>Metazoa</taxon>
        <taxon>Spiralia</taxon>
        <taxon>Lophotrochozoa</taxon>
        <taxon>Annelida</taxon>
        <taxon>Polychaeta</taxon>
        <taxon>Sedentaria</taxon>
        <taxon>Scolecida</taxon>
        <taxon>Capitellidae</taxon>
        <taxon>Capitella</taxon>
    </lineage>
</organism>
<feature type="region of interest" description="Disordered" evidence="1">
    <location>
        <begin position="269"/>
        <end position="334"/>
    </location>
</feature>
<feature type="compositionally biased region" description="Polar residues" evidence="1">
    <location>
        <begin position="193"/>
        <end position="205"/>
    </location>
</feature>
<accession>R7UF93</accession>
<gene>
    <name evidence="2" type="ORF">CAPTEDRAFT_189571</name>
</gene>
<dbReference type="EnsemblMetazoa" id="CapteT189571">
    <property type="protein sequence ID" value="CapteP189571"/>
    <property type="gene ID" value="CapteG189571"/>
</dbReference>
<reference evidence="3" key="3">
    <citation type="submission" date="2015-06" db="UniProtKB">
        <authorList>
            <consortium name="EnsemblMetazoa"/>
        </authorList>
    </citation>
    <scope>IDENTIFICATION</scope>
</reference>
<dbReference type="EMBL" id="AMQN01023859">
    <property type="status" value="NOT_ANNOTATED_CDS"/>
    <property type="molecule type" value="Genomic_DNA"/>
</dbReference>
<dbReference type="AlphaFoldDB" id="R7UF93"/>
<evidence type="ECO:0000256" key="1">
    <source>
        <dbReference type="SAM" id="MobiDB-lite"/>
    </source>
</evidence>
<keyword evidence="4" id="KW-1185">Reference proteome</keyword>
<feature type="compositionally biased region" description="Basic residues" evidence="1">
    <location>
        <begin position="324"/>
        <end position="334"/>
    </location>
</feature>
<dbReference type="EMBL" id="KB302130">
    <property type="protein sequence ID" value="ELU04783.1"/>
    <property type="molecule type" value="Genomic_DNA"/>
</dbReference>
<dbReference type="EMBL" id="AMQN01023857">
    <property type="status" value="NOT_ANNOTATED_CDS"/>
    <property type="molecule type" value="Genomic_DNA"/>
</dbReference>
<feature type="region of interest" description="Disordered" evidence="1">
    <location>
        <begin position="180"/>
        <end position="210"/>
    </location>
</feature>